<evidence type="ECO:0000313" key="3">
    <source>
        <dbReference type="Proteomes" id="UP000006057"/>
    </source>
</evidence>
<organism evidence="2 3">
    <name type="scientific">Mycolicibacterium chubuense (strain NBB4)</name>
    <name type="common">Mycobacterium chubuense</name>
    <dbReference type="NCBI Taxonomy" id="710421"/>
    <lineage>
        <taxon>Bacteria</taxon>
        <taxon>Bacillati</taxon>
        <taxon>Actinomycetota</taxon>
        <taxon>Actinomycetes</taxon>
        <taxon>Mycobacteriales</taxon>
        <taxon>Mycobacteriaceae</taxon>
        <taxon>Mycolicibacterium</taxon>
    </lineage>
</organism>
<proteinExistence type="predicted"/>
<accession>I4BS62</accession>
<dbReference type="PATRIC" id="fig|710421.3.peg.5434"/>
<keyword evidence="2" id="KW-0614">Plasmid</keyword>
<feature type="compositionally biased region" description="Low complexity" evidence="1">
    <location>
        <begin position="76"/>
        <end position="95"/>
    </location>
</feature>
<dbReference type="OrthoDB" id="4629594at2"/>
<dbReference type="Proteomes" id="UP000006057">
    <property type="component" value="Plasmid pMYCCH.01"/>
</dbReference>
<dbReference type="HOGENOM" id="CLU_2369790_0_0_11"/>
<feature type="region of interest" description="Disordered" evidence="1">
    <location>
        <begin position="70"/>
        <end position="95"/>
    </location>
</feature>
<geneLocation type="plasmid" evidence="2 3">
    <name>pMYCCH.01</name>
</geneLocation>
<sequence length="95" mass="10003">MGIAYAPETLLGVDEINLAELDLVGVPPRNHVYIRTLTNRSLGEYDPEAGETPEQGSAAAREFKDYGRELAGSGAASRRTISSVCSSTSNSTATA</sequence>
<dbReference type="EMBL" id="CP003054">
    <property type="protein sequence ID" value="AFM20119.1"/>
    <property type="molecule type" value="Genomic_DNA"/>
</dbReference>
<evidence type="ECO:0000313" key="2">
    <source>
        <dbReference type="EMBL" id="AFM20119.1"/>
    </source>
</evidence>
<name>I4BS62_MYCCN</name>
<evidence type="ECO:0000256" key="1">
    <source>
        <dbReference type="SAM" id="MobiDB-lite"/>
    </source>
</evidence>
<gene>
    <name evidence="2" type="ordered locus">Mycch_5447</name>
</gene>
<feature type="region of interest" description="Disordered" evidence="1">
    <location>
        <begin position="43"/>
        <end position="62"/>
    </location>
</feature>
<dbReference type="AlphaFoldDB" id="I4BS62"/>
<dbReference type="RefSeq" id="WP_014805410.1">
    <property type="nucleotide sequence ID" value="NC_018022.1"/>
</dbReference>
<keyword evidence="3" id="KW-1185">Reference proteome</keyword>
<protein>
    <submittedName>
        <fullName evidence="2">Uncharacterized protein</fullName>
    </submittedName>
</protein>
<reference evidence="2 3" key="1">
    <citation type="submission" date="2012-06" db="EMBL/GenBank/DDBJ databases">
        <title>Complete sequence of plasmid 1 of Mycobacterium chubuense NBB4.</title>
        <authorList>
            <consortium name="US DOE Joint Genome Institute"/>
            <person name="Lucas S."/>
            <person name="Han J."/>
            <person name="Lapidus A."/>
            <person name="Cheng J.-F."/>
            <person name="Goodwin L."/>
            <person name="Pitluck S."/>
            <person name="Peters L."/>
            <person name="Mikhailova N."/>
            <person name="Teshima H."/>
            <person name="Detter J.C."/>
            <person name="Han C."/>
            <person name="Tapia R."/>
            <person name="Land M."/>
            <person name="Hauser L."/>
            <person name="Kyrpides N."/>
            <person name="Ivanova N."/>
            <person name="Pagani I."/>
            <person name="Mattes T."/>
            <person name="Holmes A."/>
            <person name="Rutledge P."/>
            <person name="Paulsen I."/>
            <person name="Coleman N."/>
            <person name="Woyke T."/>
        </authorList>
    </citation>
    <scope>NUCLEOTIDE SEQUENCE [LARGE SCALE GENOMIC DNA]</scope>
    <source>
        <strain evidence="2 3">NBB4</strain>
        <plasmid evidence="2 3">pMYCCH.01</plasmid>
    </source>
</reference>
<dbReference type="KEGG" id="mcb:Mycch_5447"/>